<dbReference type="InterPro" id="IPR018490">
    <property type="entry name" value="cNMP-bd_dom_sf"/>
</dbReference>
<dbReference type="SUPFAM" id="SSF51206">
    <property type="entry name" value="cAMP-binding domain-like"/>
    <property type="match status" value="1"/>
</dbReference>
<dbReference type="InterPro" id="IPR014710">
    <property type="entry name" value="RmlC-like_jellyroll"/>
</dbReference>
<dbReference type="InterPro" id="IPR036388">
    <property type="entry name" value="WH-like_DNA-bd_sf"/>
</dbReference>
<dbReference type="Pfam" id="PF00027">
    <property type="entry name" value="cNMP_binding"/>
    <property type="match status" value="1"/>
</dbReference>
<gene>
    <name evidence="6" type="ORF">GCM10011320_52120</name>
</gene>
<protein>
    <submittedName>
        <fullName evidence="6">Transcriptional regulator</fullName>
    </submittedName>
</protein>
<dbReference type="Pfam" id="PF13545">
    <property type="entry name" value="HTH_Crp_2"/>
    <property type="match status" value="1"/>
</dbReference>
<dbReference type="CDD" id="cd00038">
    <property type="entry name" value="CAP_ED"/>
    <property type="match status" value="1"/>
</dbReference>
<evidence type="ECO:0000256" key="1">
    <source>
        <dbReference type="ARBA" id="ARBA00023015"/>
    </source>
</evidence>
<dbReference type="GO" id="GO:0006355">
    <property type="term" value="P:regulation of DNA-templated transcription"/>
    <property type="evidence" value="ECO:0007669"/>
    <property type="project" value="InterPro"/>
</dbReference>
<reference evidence="6" key="1">
    <citation type="journal article" date="2014" name="Int. J. Syst. Evol. Microbiol.">
        <title>Complete genome sequence of Corynebacterium casei LMG S-19264T (=DSM 44701T), isolated from a smear-ripened cheese.</title>
        <authorList>
            <consortium name="US DOE Joint Genome Institute (JGI-PGF)"/>
            <person name="Walter F."/>
            <person name="Albersmeier A."/>
            <person name="Kalinowski J."/>
            <person name="Ruckert C."/>
        </authorList>
    </citation>
    <scope>NUCLEOTIDE SEQUENCE</scope>
    <source>
        <strain evidence="6">CGMCC 1.3617</strain>
    </source>
</reference>
<dbReference type="AlphaFoldDB" id="A0A917KZR9"/>
<keyword evidence="2" id="KW-0238">DNA-binding</keyword>
<evidence type="ECO:0000259" key="4">
    <source>
        <dbReference type="PROSITE" id="PS50042"/>
    </source>
</evidence>
<name>A0A917KZR9_9PROT</name>
<dbReference type="GO" id="GO:0003677">
    <property type="term" value="F:DNA binding"/>
    <property type="evidence" value="ECO:0007669"/>
    <property type="project" value="UniProtKB-KW"/>
</dbReference>
<evidence type="ECO:0000256" key="2">
    <source>
        <dbReference type="ARBA" id="ARBA00023125"/>
    </source>
</evidence>
<proteinExistence type="predicted"/>
<keyword evidence="1" id="KW-0805">Transcription regulation</keyword>
<evidence type="ECO:0000313" key="7">
    <source>
        <dbReference type="Proteomes" id="UP000661507"/>
    </source>
</evidence>
<dbReference type="InterPro" id="IPR036390">
    <property type="entry name" value="WH_DNA-bd_sf"/>
</dbReference>
<sequence>MSISAAKVGQRLCSAGATVLAEGQATTRVYVLLAGWAFRFKSLEDGRRQILNFLLPGDLLGLQGELLARLPHGVEALTPVNLCAFGSDAVPSFFRDHPGIALDVTWLAAHEERLVDDAVLTVGRRTAMERVAALLVHLFKRAASVGLVERDSIPFPLTQLHIADALGLSVVHTNRVLQRLRKGGFIRLEDQRLAIGDLGAMRRVGQYWEQPAPLRPLL</sequence>
<reference evidence="6" key="2">
    <citation type="submission" date="2020-09" db="EMBL/GenBank/DDBJ databases">
        <authorList>
            <person name="Sun Q."/>
            <person name="Zhou Y."/>
        </authorList>
    </citation>
    <scope>NUCLEOTIDE SEQUENCE</scope>
    <source>
        <strain evidence="6">CGMCC 1.3617</strain>
    </source>
</reference>
<accession>A0A917KZR9</accession>
<dbReference type="InterPro" id="IPR012318">
    <property type="entry name" value="HTH_CRP"/>
</dbReference>
<dbReference type="Gene3D" id="2.60.120.10">
    <property type="entry name" value="Jelly Rolls"/>
    <property type="match status" value="1"/>
</dbReference>
<dbReference type="SUPFAM" id="SSF46785">
    <property type="entry name" value="Winged helix' DNA-binding domain"/>
    <property type="match status" value="1"/>
</dbReference>
<dbReference type="Proteomes" id="UP000661507">
    <property type="component" value="Unassembled WGS sequence"/>
</dbReference>
<dbReference type="InterPro" id="IPR000595">
    <property type="entry name" value="cNMP-bd_dom"/>
</dbReference>
<dbReference type="PROSITE" id="PS50042">
    <property type="entry name" value="CNMP_BINDING_3"/>
    <property type="match status" value="1"/>
</dbReference>
<dbReference type="Gene3D" id="1.10.10.10">
    <property type="entry name" value="Winged helix-like DNA-binding domain superfamily/Winged helix DNA-binding domain"/>
    <property type="match status" value="1"/>
</dbReference>
<dbReference type="EMBL" id="BMKW01000016">
    <property type="protein sequence ID" value="GGJ38072.1"/>
    <property type="molecule type" value="Genomic_DNA"/>
</dbReference>
<evidence type="ECO:0000313" key="6">
    <source>
        <dbReference type="EMBL" id="GGJ38072.1"/>
    </source>
</evidence>
<feature type="domain" description="Cyclic nucleotide-binding" evidence="4">
    <location>
        <begin position="1"/>
        <end position="61"/>
    </location>
</feature>
<evidence type="ECO:0000256" key="3">
    <source>
        <dbReference type="ARBA" id="ARBA00023163"/>
    </source>
</evidence>
<feature type="domain" description="HTH crp-type" evidence="5">
    <location>
        <begin position="125"/>
        <end position="199"/>
    </location>
</feature>
<organism evidence="6 7">
    <name type="scientific">Neoroseomonas lacus</name>
    <dbReference type="NCBI Taxonomy" id="287609"/>
    <lineage>
        <taxon>Bacteria</taxon>
        <taxon>Pseudomonadati</taxon>
        <taxon>Pseudomonadota</taxon>
        <taxon>Alphaproteobacteria</taxon>
        <taxon>Acetobacterales</taxon>
        <taxon>Acetobacteraceae</taxon>
        <taxon>Neoroseomonas</taxon>
    </lineage>
</organism>
<keyword evidence="7" id="KW-1185">Reference proteome</keyword>
<comment type="caution">
    <text evidence="6">The sequence shown here is derived from an EMBL/GenBank/DDBJ whole genome shotgun (WGS) entry which is preliminary data.</text>
</comment>
<dbReference type="SMART" id="SM00419">
    <property type="entry name" value="HTH_CRP"/>
    <property type="match status" value="1"/>
</dbReference>
<dbReference type="PROSITE" id="PS51063">
    <property type="entry name" value="HTH_CRP_2"/>
    <property type="match status" value="1"/>
</dbReference>
<evidence type="ECO:0000259" key="5">
    <source>
        <dbReference type="PROSITE" id="PS51063"/>
    </source>
</evidence>
<keyword evidence="3" id="KW-0804">Transcription</keyword>